<sequence length="79" mass="9470">MELKYGILGKIKEGKNIGWFVKFTDDREHSGGFYIYEFKDVEGKEGFDTWLETENDVKGYINENEWIIEWLTEHQAKFK</sequence>
<accession>A0ABS3G0X7</accession>
<keyword evidence="2" id="KW-1185">Reference proteome</keyword>
<dbReference type="Proteomes" id="UP000664044">
    <property type="component" value="Unassembled WGS sequence"/>
</dbReference>
<evidence type="ECO:0000313" key="2">
    <source>
        <dbReference type="Proteomes" id="UP000664044"/>
    </source>
</evidence>
<name>A0ABS3G0X7_9FLAO</name>
<evidence type="ECO:0000313" key="1">
    <source>
        <dbReference type="EMBL" id="MBO0352757.1"/>
    </source>
</evidence>
<comment type="caution">
    <text evidence="1">The sequence shown here is derived from an EMBL/GenBank/DDBJ whole genome shotgun (WGS) entry which is preliminary data.</text>
</comment>
<reference evidence="1 2" key="1">
    <citation type="submission" date="2021-03" db="EMBL/GenBank/DDBJ databases">
        <title>Muricauda lutimaris sp. nov. and Muricauda ruestringensis sp. nov, two marine members of the Flavobacteriaceae isolated from deep sea sediments of Western Pacific.</title>
        <authorList>
            <person name="Zhao S."/>
            <person name="Liu R."/>
        </authorList>
    </citation>
    <scope>NUCLEOTIDE SEQUENCE [LARGE SCALE GENOMIC DNA]</scope>
    <source>
        <strain evidence="1 2">BC31-1-A7</strain>
    </source>
</reference>
<gene>
    <name evidence="1" type="ORF">J0656_01920</name>
</gene>
<organism evidence="1 2">
    <name type="scientific">Flagellimonas aurea</name>
    <dbReference type="NCBI Taxonomy" id="2915619"/>
    <lineage>
        <taxon>Bacteria</taxon>
        <taxon>Pseudomonadati</taxon>
        <taxon>Bacteroidota</taxon>
        <taxon>Flavobacteriia</taxon>
        <taxon>Flavobacteriales</taxon>
        <taxon>Flavobacteriaceae</taxon>
        <taxon>Flagellimonas</taxon>
    </lineage>
</organism>
<protein>
    <submittedName>
        <fullName evidence="1">Uncharacterized protein</fullName>
    </submittedName>
</protein>
<dbReference type="RefSeq" id="WP_207031118.1">
    <property type="nucleotide sequence ID" value="NZ_CP159476.1"/>
</dbReference>
<proteinExistence type="predicted"/>
<dbReference type="EMBL" id="JAFLNL010000001">
    <property type="protein sequence ID" value="MBO0352757.1"/>
    <property type="molecule type" value="Genomic_DNA"/>
</dbReference>